<dbReference type="Proteomes" id="UP000214603">
    <property type="component" value="Unassembled WGS sequence"/>
</dbReference>
<dbReference type="AlphaFoldDB" id="A0A225MFI2"/>
<feature type="compositionally biased region" description="Polar residues" evidence="1">
    <location>
        <begin position="56"/>
        <end position="65"/>
    </location>
</feature>
<dbReference type="EMBL" id="NJIH01000007">
    <property type="protein sequence ID" value="OWT59003.1"/>
    <property type="molecule type" value="Genomic_DNA"/>
</dbReference>
<dbReference type="Gene3D" id="2.40.128.300">
    <property type="match status" value="1"/>
</dbReference>
<evidence type="ECO:0000313" key="3">
    <source>
        <dbReference type="Proteomes" id="UP000214603"/>
    </source>
</evidence>
<protein>
    <recommendedName>
        <fullName evidence="4">Copper resistance protein NlpE</fullName>
    </recommendedName>
</protein>
<comment type="caution">
    <text evidence="2">The sequence shown here is derived from an EMBL/GenBank/DDBJ whole genome shotgun (WGS) entry which is preliminary data.</text>
</comment>
<reference evidence="3" key="1">
    <citation type="submission" date="2017-06" db="EMBL/GenBank/DDBJ databases">
        <title>Herbaspirillum phytohormonus sp. nov., isolated from the root nodule of Robinia pseudoacacia in lead-zinc mine.</title>
        <authorList>
            <person name="Fan M."/>
            <person name="Lin Y."/>
        </authorList>
    </citation>
    <scope>NUCLEOTIDE SEQUENCE [LARGE SCALE GENOMIC DNA]</scope>
    <source>
        <strain evidence="3">SC-089</strain>
    </source>
</reference>
<gene>
    <name evidence="2" type="ORF">CEY11_12450</name>
</gene>
<keyword evidence="3" id="KW-1185">Reference proteome</keyword>
<sequence length="221" mass="23785">MSAQAIYTRRAGRNACGAVLLAVLLAGCASQRPPGYYDNARDNTQHDAMAQAQGPGLTQSQSPSQLHLGFGPNQKKPDTQAEAAATAQQPDFVRPLAEPKTFLGTIPCLVNGNACSANRVTLTLAPSGQWRLRTLVLDGPDARRSTAQQGCWQVIGSTPLRILLQLDKGGTKASLTFINDNLLRVDSLDNIKPNLEYRLTRQADIDGIDELNKAPHPSCSR</sequence>
<accession>A0A225MFI2</accession>
<evidence type="ECO:0008006" key="4">
    <source>
        <dbReference type="Google" id="ProtNLM"/>
    </source>
</evidence>
<evidence type="ECO:0000313" key="2">
    <source>
        <dbReference type="EMBL" id="OWT59003.1"/>
    </source>
</evidence>
<dbReference type="RefSeq" id="WP_088603734.1">
    <property type="nucleotide sequence ID" value="NZ_NJIH01000007.1"/>
</dbReference>
<name>A0A225MFI2_9BURK</name>
<dbReference type="InterPro" id="IPR043176">
    <property type="entry name" value="NlpE_N_sf"/>
</dbReference>
<evidence type="ECO:0000256" key="1">
    <source>
        <dbReference type="SAM" id="MobiDB-lite"/>
    </source>
</evidence>
<organism evidence="2 3">
    <name type="scientific">Candidimonas nitroreducens</name>
    <dbReference type="NCBI Taxonomy" id="683354"/>
    <lineage>
        <taxon>Bacteria</taxon>
        <taxon>Pseudomonadati</taxon>
        <taxon>Pseudomonadota</taxon>
        <taxon>Betaproteobacteria</taxon>
        <taxon>Burkholderiales</taxon>
        <taxon>Alcaligenaceae</taxon>
        <taxon>Candidimonas</taxon>
    </lineage>
</organism>
<proteinExistence type="predicted"/>
<dbReference type="OrthoDB" id="8688958at2"/>
<feature type="region of interest" description="Disordered" evidence="1">
    <location>
        <begin position="50"/>
        <end position="88"/>
    </location>
</feature>